<evidence type="ECO:0000259" key="1">
    <source>
        <dbReference type="Pfam" id="PF02627"/>
    </source>
</evidence>
<protein>
    <recommendedName>
        <fullName evidence="1">Carboxymuconolactone decarboxylase-like domain-containing protein</fullName>
    </recommendedName>
</protein>
<reference evidence="2 3" key="1">
    <citation type="submission" date="2013-02" db="EMBL/GenBank/DDBJ databases">
        <title>Whole genome shotgun sequence of Gordonia paraffinivorans NBRC 108238.</title>
        <authorList>
            <person name="Isaki-Nakamura S."/>
            <person name="Hosoyama A."/>
            <person name="Tsuchikane K."/>
            <person name="Ando Y."/>
            <person name="Baba S."/>
            <person name="Ohji S."/>
            <person name="Hamada M."/>
            <person name="Tamura T."/>
            <person name="Yamazoe A."/>
            <person name="Yamazaki S."/>
            <person name="Fujita N."/>
        </authorList>
    </citation>
    <scope>NUCLEOTIDE SEQUENCE [LARGE SCALE GENOMIC DNA]</scope>
    <source>
        <strain evidence="2 3">NBRC 108238</strain>
    </source>
</reference>
<dbReference type="PANTHER" id="PTHR34846:SF10">
    <property type="entry name" value="CYTOPLASMIC PROTEIN"/>
    <property type="match status" value="1"/>
</dbReference>
<proteinExistence type="predicted"/>
<dbReference type="SUPFAM" id="SSF69118">
    <property type="entry name" value="AhpD-like"/>
    <property type="match status" value="1"/>
</dbReference>
<dbReference type="Pfam" id="PF02627">
    <property type="entry name" value="CMD"/>
    <property type="match status" value="1"/>
</dbReference>
<dbReference type="PANTHER" id="PTHR34846">
    <property type="entry name" value="4-CARBOXYMUCONOLACTONE DECARBOXYLASE FAMILY PROTEIN (AFU_ORTHOLOGUE AFUA_6G11590)"/>
    <property type="match status" value="1"/>
</dbReference>
<organism evidence="2 3">
    <name type="scientific">Gordonia paraffinivorans NBRC 108238</name>
    <dbReference type="NCBI Taxonomy" id="1223543"/>
    <lineage>
        <taxon>Bacteria</taxon>
        <taxon>Bacillati</taxon>
        <taxon>Actinomycetota</taxon>
        <taxon>Actinomycetes</taxon>
        <taxon>Mycobacteriales</taxon>
        <taxon>Gordoniaceae</taxon>
        <taxon>Gordonia</taxon>
    </lineage>
</organism>
<dbReference type="Proteomes" id="UP000035021">
    <property type="component" value="Unassembled WGS sequence"/>
</dbReference>
<evidence type="ECO:0000313" key="2">
    <source>
        <dbReference type="EMBL" id="GAC85464.1"/>
    </source>
</evidence>
<evidence type="ECO:0000313" key="3">
    <source>
        <dbReference type="Proteomes" id="UP000035021"/>
    </source>
</evidence>
<accession>A0ABQ0IPI8</accession>
<comment type="caution">
    <text evidence="2">The sequence shown here is derived from an EMBL/GenBank/DDBJ whole genome shotgun (WGS) entry which is preliminary data.</text>
</comment>
<dbReference type="Gene3D" id="1.20.1290.10">
    <property type="entry name" value="AhpD-like"/>
    <property type="match status" value="1"/>
</dbReference>
<name>A0ABQ0IPI8_9ACTN</name>
<dbReference type="InterPro" id="IPR003779">
    <property type="entry name" value="CMD-like"/>
</dbReference>
<gene>
    <name evidence="2" type="ORF">GP2_035_00380</name>
</gene>
<keyword evidence="3" id="KW-1185">Reference proteome</keyword>
<dbReference type="EMBL" id="BAOQ01000035">
    <property type="protein sequence ID" value="GAC85464.1"/>
    <property type="molecule type" value="Genomic_DNA"/>
</dbReference>
<sequence length="193" mass="21196">MSSARRTGGMDMRALQRTWAYLRAFGRAKRHRTDLARHLVRRPLVGGATLGMETAMLLSNRLDPKLKELAELKAAGMVSCEFCLDIGSALAVGSGATERQLRDLPSYRHSDAYDEVEKLVIAFAEAMTSTPAIADDLAEVRRRLEDHLSETQIAELAMAVAWENQRARLNQSLGVRPTGMSDGAACALPERIS</sequence>
<dbReference type="InterPro" id="IPR029032">
    <property type="entry name" value="AhpD-like"/>
</dbReference>
<feature type="domain" description="Carboxymuconolactone decarboxylase-like" evidence="1">
    <location>
        <begin position="47"/>
        <end position="125"/>
    </location>
</feature>